<dbReference type="InterPro" id="IPR027417">
    <property type="entry name" value="P-loop_NTPase"/>
</dbReference>
<evidence type="ECO:0000313" key="2">
    <source>
        <dbReference type="EMBL" id="CAK0832699.1"/>
    </source>
</evidence>
<dbReference type="Proteomes" id="UP001189429">
    <property type="component" value="Unassembled WGS sequence"/>
</dbReference>
<name>A0ABN9SLQ5_9DINO</name>
<organism evidence="2 3">
    <name type="scientific">Prorocentrum cordatum</name>
    <dbReference type="NCBI Taxonomy" id="2364126"/>
    <lineage>
        <taxon>Eukaryota</taxon>
        <taxon>Sar</taxon>
        <taxon>Alveolata</taxon>
        <taxon>Dinophyceae</taxon>
        <taxon>Prorocentrales</taxon>
        <taxon>Prorocentraceae</taxon>
        <taxon>Prorocentrum</taxon>
    </lineage>
</organism>
<gene>
    <name evidence="2" type="ORF">PCOR1329_LOCUS30649</name>
</gene>
<protein>
    <recommendedName>
        <fullName evidence="4">ATPase AAA-type core domain-containing protein</fullName>
    </recommendedName>
</protein>
<proteinExistence type="predicted"/>
<keyword evidence="3" id="KW-1185">Reference proteome</keyword>
<dbReference type="SUPFAM" id="SSF52540">
    <property type="entry name" value="P-loop containing nucleoside triphosphate hydrolases"/>
    <property type="match status" value="1"/>
</dbReference>
<comment type="caution">
    <text evidence="2">The sequence shown here is derived from an EMBL/GenBank/DDBJ whole genome shotgun (WGS) entry which is preliminary data.</text>
</comment>
<sequence length="524" mass="56540">MAVAKVVSLVRSDKPGALALVGPTGCGKRHAIAEAARQAGVAVTHHDLAQGAIQWGRLGSQQLISTGLVRSVYVISNASEHFLKGFAFVKRTRAKIILVADDAGPSMRASGVAVARTQPMSADAMAKQLFHEDGWDAEAALRSAQVAQGDWRKLRSTAEIFRHGNELTADTDLVESSRKDAATSALHPSLAANQLLNGTADPGWALDPMVFAWTERNLGLHCDSIEEMARKQGLAALADVMQTDAIKCQEPCHAGPELFALGARNPSKCVQHTFGLHANPRQKDEKSAALLEASYNRRRPTAFRFKQAALAQEREEAAGCAQVAPPGAKRPRRAATAKAATSAGKKANELVAEVTARSFGAFKRQQPGKVALLLPIGDDGEVVLDTCKRVELLPGGRYEARLLSRVRIPSEVANELRGCDARKEARRRAAPPKIVSHATAPHTAYFIQSSVHLRAALPFGGPSERPADPALQPPGPPSLDRIPHELRGEHFRHRLLWITRVQTFTLDTASPNDQPQLRPRRACG</sequence>
<reference evidence="2" key="1">
    <citation type="submission" date="2023-10" db="EMBL/GenBank/DDBJ databases">
        <authorList>
            <person name="Chen Y."/>
            <person name="Shah S."/>
            <person name="Dougan E. K."/>
            <person name="Thang M."/>
            <person name="Chan C."/>
        </authorList>
    </citation>
    <scope>NUCLEOTIDE SEQUENCE [LARGE SCALE GENOMIC DNA]</scope>
</reference>
<accession>A0ABN9SLQ5</accession>
<evidence type="ECO:0000256" key="1">
    <source>
        <dbReference type="SAM" id="MobiDB-lite"/>
    </source>
</evidence>
<dbReference type="EMBL" id="CAUYUJ010011847">
    <property type="protein sequence ID" value="CAK0832699.1"/>
    <property type="molecule type" value="Genomic_DNA"/>
</dbReference>
<feature type="region of interest" description="Disordered" evidence="1">
    <location>
        <begin position="457"/>
        <end position="483"/>
    </location>
</feature>
<feature type="region of interest" description="Disordered" evidence="1">
    <location>
        <begin position="321"/>
        <end position="342"/>
    </location>
</feature>
<evidence type="ECO:0000313" key="3">
    <source>
        <dbReference type="Proteomes" id="UP001189429"/>
    </source>
</evidence>
<evidence type="ECO:0008006" key="4">
    <source>
        <dbReference type="Google" id="ProtNLM"/>
    </source>
</evidence>